<accession>A0A5N6L1I0</accession>
<keyword evidence="3" id="KW-1185">Reference proteome</keyword>
<dbReference type="Proteomes" id="UP000327013">
    <property type="component" value="Unassembled WGS sequence"/>
</dbReference>
<organism evidence="2 3">
    <name type="scientific">Carpinus fangiana</name>
    <dbReference type="NCBI Taxonomy" id="176857"/>
    <lineage>
        <taxon>Eukaryota</taxon>
        <taxon>Viridiplantae</taxon>
        <taxon>Streptophyta</taxon>
        <taxon>Embryophyta</taxon>
        <taxon>Tracheophyta</taxon>
        <taxon>Spermatophyta</taxon>
        <taxon>Magnoliopsida</taxon>
        <taxon>eudicotyledons</taxon>
        <taxon>Gunneridae</taxon>
        <taxon>Pentapetalae</taxon>
        <taxon>rosids</taxon>
        <taxon>fabids</taxon>
        <taxon>Fagales</taxon>
        <taxon>Betulaceae</taxon>
        <taxon>Carpinus</taxon>
    </lineage>
</organism>
<evidence type="ECO:0000256" key="1">
    <source>
        <dbReference type="SAM" id="MobiDB-lite"/>
    </source>
</evidence>
<evidence type="ECO:0000313" key="2">
    <source>
        <dbReference type="EMBL" id="KAB8542144.1"/>
    </source>
</evidence>
<name>A0A5N6L1I0_9ROSI</name>
<proteinExistence type="predicted"/>
<protein>
    <submittedName>
        <fullName evidence="2">Uncharacterized protein</fullName>
    </submittedName>
</protein>
<evidence type="ECO:0000313" key="3">
    <source>
        <dbReference type="Proteomes" id="UP000327013"/>
    </source>
</evidence>
<comment type="caution">
    <text evidence="2">The sequence shown here is derived from an EMBL/GenBank/DDBJ whole genome shotgun (WGS) entry which is preliminary data.</text>
</comment>
<sequence>MGGKTADHVGGWVEELLERSTGMDGVGYEDRRDMSLSFWVGISEGQITIDEDRRIMEQADDSYMWAGYQRSRMPFPPSALRSMDVLSLSMTSTTLPGEEHGLKEGERHVTQHTAQPTAQ</sequence>
<gene>
    <name evidence="2" type="ORF">FH972_025607</name>
</gene>
<dbReference type="AlphaFoldDB" id="A0A5N6L1I0"/>
<reference evidence="2 3" key="1">
    <citation type="submission" date="2019-06" db="EMBL/GenBank/DDBJ databases">
        <title>A chromosomal-level reference genome of Carpinus fangiana (Coryloideae, Betulaceae).</title>
        <authorList>
            <person name="Yang X."/>
            <person name="Wang Z."/>
            <person name="Zhang L."/>
            <person name="Hao G."/>
            <person name="Liu J."/>
            <person name="Yang Y."/>
        </authorList>
    </citation>
    <scope>NUCLEOTIDE SEQUENCE [LARGE SCALE GENOMIC DNA]</scope>
    <source>
        <strain evidence="2">Cfa_2016G</strain>
        <tissue evidence="2">Leaf</tissue>
    </source>
</reference>
<feature type="region of interest" description="Disordered" evidence="1">
    <location>
        <begin position="93"/>
        <end position="119"/>
    </location>
</feature>
<dbReference type="EMBL" id="VIBQ01000059">
    <property type="protein sequence ID" value="KAB8542144.1"/>
    <property type="molecule type" value="Genomic_DNA"/>
</dbReference>
<feature type="compositionally biased region" description="Basic and acidic residues" evidence="1">
    <location>
        <begin position="97"/>
        <end position="109"/>
    </location>
</feature>